<protein>
    <submittedName>
        <fullName evidence="12">Zinc finger protein</fullName>
    </submittedName>
</protein>
<feature type="compositionally biased region" description="Basic and acidic residues" evidence="10">
    <location>
        <begin position="684"/>
        <end position="693"/>
    </location>
</feature>
<dbReference type="GO" id="GO:0032259">
    <property type="term" value="P:methylation"/>
    <property type="evidence" value="ECO:0007669"/>
    <property type="project" value="UniProtKB-KW"/>
</dbReference>
<dbReference type="PROSITE" id="PS50103">
    <property type="entry name" value="ZF_C3H1"/>
    <property type="match status" value="1"/>
</dbReference>
<evidence type="ECO:0000256" key="1">
    <source>
        <dbReference type="ARBA" id="ARBA00022603"/>
    </source>
</evidence>
<dbReference type="PANTHER" id="PTHR45904:SF2">
    <property type="entry name" value="TRNA (URACIL-5-)-METHYLTRANSFERASE HOMOLOG A"/>
    <property type="match status" value="1"/>
</dbReference>
<feature type="binding site" evidence="8">
    <location>
        <position position="769"/>
    </location>
    <ligand>
        <name>S-adenosyl-L-methionine</name>
        <dbReference type="ChEBI" id="CHEBI:59789"/>
    </ligand>
</feature>
<dbReference type="EMBL" id="MVGT01000437">
    <property type="protein sequence ID" value="OVA18090.1"/>
    <property type="molecule type" value="Genomic_DNA"/>
</dbReference>
<evidence type="ECO:0000256" key="8">
    <source>
        <dbReference type="PROSITE-ProRule" id="PRU01024"/>
    </source>
</evidence>
<dbReference type="InterPro" id="IPR029063">
    <property type="entry name" value="SAM-dependent_MTases_sf"/>
</dbReference>
<feature type="region of interest" description="Disordered" evidence="10">
    <location>
        <begin position="1"/>
        <end position="104"/>
    </location>
</feature>
<evidence type="ECO:0000313" key="13">
    <source>
        <dbReference type="Proteomes" id="UP000195402"/>
    </source>
</evidence>
<evidence type="ECO:0000256" key="4">
    <source>
        <dbReference type="ARBA" id="ARBA00022723"/>
    </source>
</evidence>
<feature type="binding site" evidence="8">
    <location>
        <position position="639"/>
    </location>
    <ligand>
        <name>S-adenosyl-L-methionine</name>
        <dbReference type="ChEBI" id="CHEBI:59789"/>
    </ligand>
</feature>
<dbReference type="Pfam" id="PF13847">
    <property type="entry name" value="Methyltransf_31"/>
    <property type="match status" value="1"/>
</dbReference>
<evidence type="ECO:0000256" key="9">
    <source>
        <dbReference type="PROSITE-ProRule" id="PRU10015"/>
    </source>
</evidence>
<feature type="active site" evidence="9">
    <location>
        <position position="797"/>
    </location>
</feature>
<feature type="region of interest" description="Disordered" evidence="10">
    <location>
        <begin position="811"/>
        <end position="848"/>
    </location>
</feature>
<dbReference type="InterPro" id="IPR010280">
    <property type="entry name" value="U5_MeTrfase_fam"/>
</dbReference>
<dbReference type="GO" id="GO:0006396">
    <property type="term" value="P:RNA processing"/>
    <property type="evidence" value="ECO:0007669"/>
    <property type="project" value="InterPro"/>
</dbReference>
<comment type="caution">
    <text evidence="8">Lacks conserved residue(s) required for the propagation of feature annotation.</text>
</comment>
<reference evidence="12 13" key="1">
    <citation type="journal article" date="2017" name="Mol. Plant">
        <title>The Genome of Medicinal Plant Macleaya cordata Provides New Insights into Benzylisoquinoline Alkaloids Metabolism.</title>
        <authorList>
            <person name="Liu X."/>
            <person name="Liu Y."/>
            <person name="Huang P."/>
            <person name="Ma Y."/>
            <person name="Qing Z."/>
            <person name="Tang Q."/>
            <person name="Cao H."/>
            <person name="Cheng P."/>
            <person name="Zheng Y."/>
            <person name="Yuan Z."/>
            <person name="Zhou Y."/>
            <person name="Liu J."/>
            <person name="Tang Z."/>
            <person name="Zhuo Y."/>
            <person name="Zhang Y."/>
            <person name="Yu L."/>
            <person name="Huang J."/>
            <person name="Yang P."/>
            <person name="Peng Q."/>
            <person name="Zhang J."/>
            <person name="Jiang W."/>
            <person name="Zhang Z."/>
            <person name="Lin K."/>
            <person name="Ro D.K."/>
            <person name="Chen X."/>
            <person name="Xiong X."/>
            <person name="Shang Y."/>
            <person name="Huang S."/>
            <person name="Zeng J."/>
        </authorList>
    </citation>
    <scope>NUCLEOTIDE SEQUENCE [LARGE SCALE GENOMIC DNA]</scope>
    <source>
        <strain evidence="13">cv. BLH2017</strain>
        <tissue evidence="12">Root</tissue>
    </source>
</reference>
<dbReference type="OrthoDB" id="10250660at2759"/>
<dbReference type="PROSITE" id="PS01230">
    <property type="entry name" value="TRMA_1"/>
    <property type="match status" value="1"/>
</dbReference>
<dbReference type="Gene3D" id="3.40.50.150">
    <property type="entry name" value="Vaccinia Virus protein VP39"/>
    <property type="match status" value="2"/>
</dbReference>
<dbReference type="SUPFAM" id="SSF54928">
    <property type="entry name" value="RNA-binding domain, RBD"/>
    <property type="match status" value="1"/>
</dbReference>
<dbReference type="FunCoup" id="A0A200R5X8">
    <property type="interactions" value="3154"/>
</dbReference>
<evidence type="ECO:0000256" key="6">
    <source>
        <dbReference type="ARBA" id="ARBA00022833"/>
    </source>
</evidence>
<feature type="domain" description="C3H1-type" evidence="11">
    <location>
        <begin position="107"/>
        <end position="136"/>
    </location>
</feature>
<dbReference type="InterPro" id="IPR036855">
    <property type="entry name" value="Znf_CCCH_sf"/>
</dbReference>
<dbReference type="CDD" id="cd02440">
    <property type="entry name" value="AdoMet_MTases"/>
    <property type="match status" value="1"/>
</dbReference>
<proteinExistence type="inferred from homology"/>
<dbReference type="CDD" id="cd00590">
    <property type="entry name" value="RRM_SF"/>
    <property type="match status" value="1"/>
</dbReference>
<dbReference type="PROSITE" id="PS51687">
    <property type="entry name" value="SAM_MT_RNA_M5U"/>
    <property type="match status" value="1"/>
</dbReference>
<name>A0A200R5X8_MACCD</name>
<organism evidence="12 13">
    <name type="scientific">Macleaya cordata</name>
    <name type="common">Five-seeded plume-poppy</name>
    <name type="synonym">Bocconia cordata</name>
    <dbReference type="NCBI Taxonomy" id="56857"/>
    <lineage>
        <taxon>Eukaryota</taxon>
        <taxon>Viridiplantae</taxon>
        <taxon>Streptophyta</taxon>
        <taxon>Embryophyta</taxon>
        <taxon>Tracheophyta</taxon>
        <taxon>Spermatophyta</taxon>
        <taxon>Magnoliopsida</taxon>
        <taxon>Ranunculales</taxon>
        <taxon>Papaveraceae</taxon>
        <taxon>Papaveroideae</taxon>
        <taxon>Macleaya</taxon>
    </lineage>
</organism>
<evidence type="ECO:0000256" key="5">
    <source>
        <dbReference type="ARBA" id="ARBA00022771"/>
    </source>
</evidence>
<dbReference type="InterPro" id="IPR025714">
    <property type="entry name" value="Methyltranfer_dom"/>
</dbReference>
<dbReference type="Gene3D" id="2.40.50.1070">
    <property type="match status" value="1"/>
</dbReference>
<dbReference type="SUPFAM" id="SSF53335">
    <property type="entry name" value="S-adenosyl-L-methionine-dependent methyltransferases"/>
    <property type="match status" value="1"/>
</dbReference>
<evidence type="ECO:0000256" key="7">
    <source>
        <dbReference type="PROSITE-ProRule" id="PRU00723"/>
    </source>
</evidence>
<dbReference type="InterPro" id="IPR012677">
    <property type="entry name" value="Nucleotide-bd_a/b_plait_sf"/>
</dbReference>
<dbReference type="STRING" id="56857.A0A200R5X8"/>
<dbReference type="OMA" id="NRGWRTM"/>
<feature type="compositionally biased region" description="Basic and acidic residues" evidence="10">
    <location>
        <begin position="736"/>
        <end position="753"/>
    </location>
</feature>
<dbReference type="InterPro" id="IPR000571">
    <property type="entry name" value="Znf_CCCH"/>
</dbReference>
<keyword evidence="2 8" id="KW-0808">Transferase</keyword>
<keyword evidence="1 8" id="KW-0489">Methyltransferase</keyword>
<comment type="caution">
    <text evidence="12">The sequence shown here is derived from an EMBL/GenBank/DDBJ whole genome shotgun (WGS) entry which is preliminary data.</text>
</comment>
<sequence length="874" mass="96005">MATVPENLNSSLAEIGNDESVMQNLNPPPGEIQSPNLQLTNGGDSVDQLQLKPSNEESTEEAPLKGEERESVDEEIKPSKQESLDKRKREGEEDVENGGEKGVRHPMWKTSLCSFFRRQSNDCSHGETCRYAHSEEELRPRPDNSWDPTSERAKKVMKLENGDKIGTLDAREDVLMPDAFVDSSDPSLDKCLVNLPKKWTSDNLRSFLDEQASWGVPFKTARKKKGMTVGFVGFETADQVKTAIEGINGKAIGNKHVKIANVVPRPFEKKTTSVLPSEDPDASLSLNGSEDGDIVEKDDFKVDGSVPRPRSVRDAVTPLAHMSYSDQLEHKKNSLAQTLKRLTRNARKACPDGVSLPEWILKSREIGGLPCKLEGIVESPLANGYRNKCEFSVGYSVQGKPTVGFMLGNFREGVTAVEEPVDCPNVSRISCKFASIFQDYLQHSGLPVWNRINNTGFWRQLTVREGRNPAQDFKIENFEANISEVLLMVQISSAGIDEEVITKELQSMALAFSQGASASSPPLPLTSLVVQDHRGISNVAPADAPLNPLRIPKAESAAGEEAVDSALEGIHDYYIGNLRFCISPTAFFQVNTLAAEKLYSLAGDWAGLGPDTLLFDVCCGTGTIGLTLAHRVGMVVGIEMNASAVSDANRNAEINNIKNCRFVCAKAEDVMGSLLKEYLDVPPKQEEHLRVPESTDLEDANVQEKSASNGKVDLESLNQESGDVKSESGCPQICQEEVKEPIQRSSDEDQSKRIDTSMGQYKDVVAIVDPPRAGLHPTVIKALRTHPSLRRLVYISCNPESLVANAIELCTPSSDNSDKGNKNNRGWRNRSTAGLARQRAKSMPNSEPFRPVKAMAVDLFPHTPHCETVMLLER</sequence>
<dbReference type="Pfam" id="PF00642">
    <property type="entry name" value="zf-CCCH"/>
    <property type="match status" value="1"/>
</dbReference>
<keyword evidence="5 7" id="KW-0863">Zinc-finger</keyword>
<feature type="region of interest" description="Disordered" evidence="10">
    <location>
        <begin position="271"/>
        <end position="290"/>
    </location>
</feature>
<dbReference type="InterPro" id="IPR030390">
    <property type="entry name" value="MeTrfase_TrmA_AS"/>
</dbReference>
<comment type="similarity">
    <text evidence="8">Belongs to the class I-like SAM-binding methyltransferase superfamily. RNA M5U methyltransferase family.</text>
</comment>
<feature type="zinc finger region" description="C3H1-type" evidence="7">
    <location>
        <begin position="107"/>
        <end position="136"/>
    </location>
</feature>
<feature type="binding site" evidence="8">
    <location>
        <position position="589"/>
    </location>
    <ligand>
        <name>S-adenosyl-L-methionine</name>
        <dbReference type="ChEBI" id="CHEBI:59789"/>
    </ligand>
</feature>
<dbReference type="AlphaFoldDB" id="A0A200R5X8"/>
<accession>A0A200R5X8</accession>
<dbReference type="InterPro" id="IPR035979">
    <property type="entry name" value="RBD_domain_sf"/>
</dbReference>
<feature type="active site" description="Nucleophile" evidence="8">
    <location>
        <position position="797"/>
    </location>
</feature>
<keyword evidence="4 7" id="KW-0479">Metal-binding</keyword>
<feature type="compositionally biased region" description="Basic and acidic residues" evidence="10">
    <location>
        <begin position="62"/>
        <end position="91"/>
    </location>
</feature>
<keyword evidence="13" id="KW-1185">Reference proteome</keyword>
<dbReference type="GO" id="GO:0008270">
    <property type="term" value="F:zinc ion binding"/>
    <property type="evidence" value="ECO:0007669"/>
    <property type="project" value="UniProtKB-KW"/>
</dbReference>
<dbReference type="InterPro" id="IPR045850">
    <property type="entry name" value="TRM2_met"/>
</dbReference>
<dbReference type="SMART" id="SM00356">
    <property type="entry name" value="ZnF_C3H1"/>
    <property type="match status" value="1"/>
</dbReference>
<dbReference type="Gene3D" id="4.10.1000.10">
    <property type="entry name" value="Zinc finger, CCCH-type"/>
    <property type="match status" value="1"/>
</dbReference>
<dbReference type="Pfam" id="PF05958">
    <property type="entry name" value="tRNA_U5-meth_tr"/>
    <property type="match status" value="1"/>
</dbReference>
<keyword evidence="6 7" id="KW-0862">Zinc</keyword>
<dbReference type="Proteomes" id="UP000195402">
    <property type="component" value="Unassembled WGS sequence"/>
</dbReference>
<keyword evidence="3 8" id="KW-0949">S-adenosyl-L-methionine</keyword>
<dbReference type="SUPFAM" id="SSF90229">
    <property type="entry name" value="CCCH zinc finger"/>
    <property type="match status" value="1"/>
</dbReference>
<evidence type="ECO:0000313" key="12">
    <source>
        <dbReference type="EMBL" id="OVA18090.1"/>
    </source>
</evidence>
<evidence type="ECO:0000256" key="10">
    <source>
        <dbReference type="SAM" id="MobiDB-lite"/>
    </source>
</evidence>
<gene>
    <name evidence="12" type="ORF">BVC80_1835g503</name>
</gene>
<feature type="region of interest" description="Disordered" evidence="10">
    <location>
        <begin position="684"/>
        <end position="753"/>
    </location>
</feature>
<feature type="compositionally biased region" description="Polar residues" evidence="10">
    <location>
        <begin position="1"/>
        <end position="12"/>
    </location>
</feature>
<evidence type="ECO:0000256" key="2">
    <source>
        <dbReference type="ARBA" id="ARBA00022679"/>
    </source>
</evidence>
<evidence type="ECO:0000259" key="11">
    <source>
        <dbReference type="PROSITE" id="PS50103"/>
    </source>
</evidence>
<dbReference type="GO" id="GO:0008173">
    <property type="term" value="F:RNA methyltransferase activity"/>
    <property type="evidence" value="ECO:0007669"/>
    <property type="project" value="InterPro"/>
</dbReference>
<dbReference type="InParanoid" id="A0A200R5X8"/>
<dbReference type="PANTHER" id="PTHR45904">
    <property type="entry name" value="TRNA (URACIL-5-)-METHYLTRANSFERASE"/>
    <property type="match status" value="1"/>
</dbReference>
<evidence type="ECO:0000256" key="3">
    <source>
        <dbReference type="ARBA" id="ARBA00022691"/>
    </source>
</evidence>
<dbReference type="GO" id="GO:0003723">
    <property type="term" value="F:RNA binding"/>
    <property type="evidence" value="ECO:0007669"/>
    <property type="project" value="TreeGrafter"/>
</dbReference>
<feature type="compositionally biased region" description="Polar residues" evidence="10">
    <location>
        <begin position="33"/>
        <end position="53"/>
    </location>
</feature>
<dbReference type="Gene3D" id="3.30.70.330">
    <property type="match status" value="1"/>
</dbReference>